<gene>
    <name evidence="1" type="ORF">GQ43DRAFT_471987</name>
</gene>
<accession>A0A9P4JRF8</accession>
<dbReference type="EMBL" id="ML993985">
    <property type="protein sequence ID" value="KAF2201238.1"/>
    <property type="molecule type" value="Genomic_DNA"/>
</dbReference>
<sequence length="88" mass="10160">MESMCKKMVLQVVVARVERVRSKGMEECEKEETLERIRAKEEKNQRRLGRIWMLSIMWDFGGEGLGVGVMSHVDTMVRVLGNMPYNVG</sequence>
<evidence type="ECO:0000313" key="2">
    <source>
        <dbReference type="Proteomes" id="UP000799536"/>
    </source>
</evidence>
<name>A0A9P4JRF8_9PLEO</name>
<reference evidence="1" key="1">
    <citation type="journal article" date="2020" name="Stud. Mycol.">
        <title>101 Dothideomycetes genomes: a test case for predicting lifestyles and emergence of pathogens.</title>
        <authorList>
            <person name="Haridas S."/>
            <person name="Albert R."/>
            <person name="Binder M."/>
            <person name="Bloem J."/>
            <person name="Labutti K."/>
            <person name="Salamov A."/>
            <person name="Andreopoulos B."/>
            <person name="Baker S."/>
            <person name="Barry K."/>
            <person name="Bills G."/>
            <person name="Bluhm B."/>
            <person name="Cannon C."/>
            <person name="Castanera R."/>
            <person name="Culley D."/>
            <person name="Daum C."/>
            <person name="Ezra D."/>
            <person name="Gonzalez J."/>
            <person name="Henrissat B."/>
            <person name="Kuo A."/>
            <person name="Liang C."/>
            <person name="Lipzen A."/>
            <person name="Lutzoni F."/>
            <person name="Magnuson J."/>
            <person name="Mondo S."/>
            <person name="Nolan M."/>
            <person name="Ohm R."/>
            <person name="Pangilinan J."/>
            <person name="Park H.-J."/>
            <person name="Ramirez L."/>
            <person name="Alfaro M."/>
            <person name="Sun H."/>
            <person name="Tritt A."/>
            <person name="Yoshinaga Y."/>
            <person name="Zwiers L.-H."/>
            <person name="Turgeon B."/>
            <person name="Goodwin S."/>
            <person name="Spatafora J."/>
            <person name="Crous P."/>
            <person name="Grigoriev I."/>
        </authorList>
    </citation>
    <scope>NUCLEOTIDE SEQUENCE</scope>
    <source>
        <strain evidence="1">ATCC 74209</strain>
    </source>
</reference>
<dbReference type="Proteomes" id="UP000799536">
    <property type="component" value="Unassembled WGS sequence"/>
</dbReference>
<comment type="caution">
    <text evidence="1">The sequence shown here is derived from an EMBL/GenBank/DDBJ whole genome shotgun (WGS) entry which is preliminary data.</text>
</comment>
<protein>
    <submittedName>
        <fullName evidence="1">Uncharacterized protein</fullName>
    </submittedName>
</protein>
<dbReference type="AlphaFoldDB" id="A0A9P4JRF8"/>
<proteinExistence type="predicted"/>
<evidence type="ECO:0000313" key="1">
    <source>
        <dbReference type="EMBL" id="KAF2201238.1"/>
    </source>
</evidence>
<organism evidence="1 2">
    <name type="scientific">Delitschia confertaspora ATCC 74209</name>
    <dbReference type="NCBI Taxonomy" id="1513339"/>
    <lineage>
        <taxon>Eukaryota</taxon>
        <taxon>Fungi</taxon>
        <taxon>Dikarya</taxon>
        <taxon>Ascomycota</taxon>
        <taxon>Pezizomycotina</taxon>
        <taxon>Dothideomycetes</taxon>
        <taxon>Pleosporomycetidae</taxon>
        <taxon>Pleosporales</taxon>
        <taxon>Delitschiaceae</taxon>
        <taxon>Delitschia</taxon>
    </lineage>
</organism>
<keyword evidence="2" id="KW-1185">Reference proteome</keyword>